<accession>A0A316VI16</accession>
<dbReference type="Proteomes" id="UP000245771">
    <property type="component" value="Unassembled WGS sequence"/>
</dbReference>
<dbReference type="RefSeq" id="XP_025356990.1">
    <property type="nucleotide sequence ID" value="XM_025500633.1"/>
</dbReference>
<dbReference type="InParanoid" id="A0A316VI16"/>
<evidence type="ECO:0000256" key="1">
    <source>
        <dbReference type="SAM" id="MobiDB-lite"/>
    </source>
</evidence>
<sequence length="232" mass="27740">MRGILFLLFLACSHAKSGNSPKRSDQRFSTPTQNHEQQGVNWSDFGDLMPIDKDSEWQEYRQKVGNDHELFNKNEQKPKKKRGRPRNPPVIVDETFKSNARTEVGLQRAKAKWLLQKTEPEKFKRIQQNHYDRKREREARILNGTNEEVQAYRQKKRENTAKKMQRHKERTGFSTYRSSKIHKLKTLIESEKGTPEDIDELSKMREKDRTRHSLHRQRKKVERYKAIYNKHA</sequence>
<feature type="compositionally biased region" description="Basic and acidic residues" evidence="1">
    <location>
        <begin position="186"/>
        <end position="211"/>
    </location>
</feature>
<organism evidence="3 4">
    <name type="scientific">Meira miltonrushii</name>
    <dbReference type="NCBI Taxonomy" id="1280837"/>
    <lineage>
        <taxon>Eukaryota</taxon>
        <taxon>Fungi</taxon>
        <taxon>Dikarya</taxon>
        <taxon>Basidiomycota</taxon>
        <taxon>Ustilaginomycotina</taxon>
        <taxon>Exobasidiomycetes</taxon>
        <taxon>Exobasidiales</taxon>
        <taxon>Brachybasidiaceae</taxon>
        <taxon>Meira</taxon>
    </lineage>
</organism>
<evidence type="ECO:0000256" key="2">
    <source>
        <dbReference type="SAM" id="SignalP"/>
    </source>
</evidence>
<dbReference type="AlphaFoldDB" id="A0A316VI16"/>
<dbReference type="EMBL" id="KZ819602">
    <property type="protein sequence ID" value="PWN36688.1"/>
    <property type="molecule type" value="Genomic_DNA"/>
</dbReference>
<feature type="region of interest" description="Disordered" evidence="1">
    <location>
        <begin position="16"/>
        <end position="47"/>
    </location>
</feature>
<feature type="signal peptide" evidence="2">
    <location>
        <begin position="1"/>
        <end position="15"/>
    </location>
</feature>
<feature type="compositionally biased region" description="Polar residues" evidence="1">
    <location>
        <begin position="16"/>
        <end position="41"/>
    </location>
</feature>
<name>A0A316VI16_9BASI</name>
<feature type="compositionally biased region" description="Basic residues" evidence="1">
    <location>
        <begin position="212"/>
        <end position="232"/>
    </location>
</feature>
<reference evidence="3 4" key="1">
    <citation type="journal article" date="2018" name="Mol. Biol. Evol.">
        <title>Broad Genomic Sampling Reveals a Smut Pathogenic Ancestry of the Fungal Clade Ustilaginomycotina.</title>
        <authorList>
            <person name="Kijpornyongpan T."/>
            <person name="Mondo S.J."/>
            <person name="Barry K."/>
            <person name="Sandor L."/>
            <person name="Lee J."/>
            <person name="Lipzen A."/>
            <person name="Pangilinan J."/>
            <person name="LaButti K."/>
            <person name="Hainaut M."/>
            <person name="Henrissat B."/>
            <person name="Grigoriev I.V."/>
            <person name="Spatafora J.W."/>
            <person name="Aime M.C."/>
        </authorList>
    </citation>
    <scope>NUCLEOTIDE SEQUENCE [LARGE SCALE GENOMIC DNA]</scope>
    <source>
        <strain evidence="3 4">MCA 3882</strain>
    </source>
</reference>
<dbReference type="GeneID" id="37022414"/>
<evidence type="ECO:0000313" key="3">
    <source>
        <dbReference type="EMBL" id="PWN36688.1"/>
    </source>
</evidence>
<feature type="region of interest" description="Disordered" evidence="1">
    <location>
        <begin position="64"/>
        <end position="91"/>
    </location>
</feature>
<feature type="region of interest" description="Disordered" evidence="1">
    <location>
        <begin position="156"/>
        <end position="232"/>
    </location>
</feature>
<feature type="compositionally biased region" description="Basic and acidic residues" evidence="1">
    <location>
        <begin position="64"/>
        <end position="77"/>
    </location>
</feature>
<proteinExistence type="predicted"/>
<evidence type="ECO:0000313" key="4">
    <source>
        <dbReference type="Proteomes" id="UP000245771"/>
    </source>
</evidence>
<protein>
    <submittedName>
        <fullName evidence="3">Uncharacterized protein</fullName>
    </submittedName>
</protein>
<feature type="chain" id="PRO_5016355757" evidence="2">
    <location>
        <begin position="16"/>
        <end position="232"/>
    </location>
</feature>
<keyword evidence="4" id="KW-1185">Reference proteome</keyword>
<keyword evidence="2" id="KW-0732">Signal</keyword>
<gene>
    <name evidence="3" type="ORF">FA14DRAFT_175996</name>
</gene>